<dbReference type="AlphaFoldDB" id="A0A512B7G2"/>
<proteinExistence type="predicted"/>
<dbReference type="Gene3D" id="3.90.930.1">
    <property type="match status" value="1"/>
</dbReference>
<evidence type="ECO:0000313" key="3">
    <source>
        <dbReference type="Proteomes" id="UP000321513"/>
    </source>
</evidence>
<accession>A0A512B7G2</accession>
<evidence type="ECO:0000313" key="2">
    <source>
        <dbReference type="EMBL" id="GEO07900.1"/>
    </source>
</evidence>
<dbReference type="OrthoDB" id="649093at2"/>
<sequence length="254" mass="29075">MKKVLLLVVVILLTHFCVLAQTDTSFLYFNKSWKSCNKDTAFYYATIYKDGNVWSRKDYWMKGNILQMEGSYLKKDCKTEDGLFKWYRENGTLINIKLYEKGNTNNITIYYEDGKKRATAFYKKNVQTNAIGWDENGQEIPDFVFEREAKFPGGLIGWRTYLEKNLNSNVAADANAPVGAYTVKVQFIVNKEGAIENVHAISVPEKCVQCGVEAIRVISNGPSWEPAIQYNRRVIYQALQYVSFQVAEEKKGGS</sequence>
<keyword evidence="3" id="KW-1185">Reference proteome</keyword>
<evidence type="ECO:0000256" key="1">
    <source>
        <dbReference type="SAM" id="SignalP"/>
    </source>
</evidence>
<keyword evidence="1" id="KW-0732">Signal</keyword>
<evidence type="ECO:0008006" key="4">
    <source>
        <dbReference type="Google" id="ProtNLM"/>
    </source>
</evidence>
<comment type="caution">
    <text evidence="2">The sequence shown here is derived from an EMBL/GenBank/DDBJ whole genome shotgun (WGS) entry which is preliminary data.</text>
</comment>
<organism evidence="2 3">
    <name type="scientific">Segetibacter aerophilus</name>
    <dbReference type="NCBI Taxonomy" id="670293"/>
    <lineage>
        <taxon>Bacteria</taxon>
        <taxon>Pseudomonadati</taxon>
        <taxon>Bacteroidota</taxon>
        <taxon>Chitinophagia</taxon>
        <taxon>Chitinophagales</taxon>
        <taxon>Chitinophagaceae</taxon>
        <taxon>Segetibacter</taxon>
    </lineage>
</organism>
<dbReference type="RefSeq" id="WP_147201846.1">
    <property type="nucleotide sequence ID" value="NZ_BJYT01000001.1"/>
</dbReference>
<feature type="chain" id="PRO_5022106074" description="TonB C-terminal domain-containing protein" evidence="1">
    <location>
        <begin position="21"/>
        <end position="254"/>
    </location>
</feature>
<protein>
    <recommendedName>
        <fullName evidence="4">TonB C-terminal domain-containing protein</fullName>
    </recommendedName>
</protein>
<reference evidence="2 3" key="1">
    <citation type="submission" date="2019-07" db="EMBL/GenBank/DDBJ databases">
        <title>Whole genome shotgun sequence of Segetibacter aerophilus NBRC 106135.</title>
        <authorList>
            <person name="Hosoyama A."/>
            <person name="Uohara A."/>
            <person name="Ohji S."/>
            <person name="Ichikawa N."/>
        </authorList>
    </citation>
    <scope>NUCLEOTIDE SEQUENCE [LARGE SCALE GENOMIC DNA]</scope>
    <source>
        <strain evidence="2 3">NBRC 106135</strain>
    </source>
</reference>
<feature type="signal peptide" evidence="1">
    <location>
        <begin position="1"/>
        <end position="20"/>
    </location>
</feature>
<dbReference type="Proteomes" id="UP000321513">
    <property type="component" value="Unassembled WGS sequence"/>
</dbReference>
<dbReference type="EMBL" id="BJYT01000001">
    <property type="protein sequence ID" value="GEO07900.1"/>
    <property type="molecule type" value="Genomic_DNA"/>
</dbReference>
<name>A0A512B7G2_9BACT</name>
<gene>
    <name evidence="2" type="ORF">SAE01_03960</name>
</gene>